<reference evidence="1 2" key="1">
    <citation type="submission" date="2014-04" db="EMBL/GenBank/DDBJ databases">
        <authorList>
            <consortium name="DOE Joint Genome Institute"/>
            <person name="Kuo A."/>
            <person name="Kohler A."/>
            <person name="Costa M.D."/>
            <person name="Nagy L.G."/>
            <person name="Floudas D."/>
            <person name="Copeland A."/>
            <person name="Barry K.W."/>
            <person name="Cichocki N."/>
            <person name="Veneault-Fourrey C."/>
            <person name="LaButti K."/>
            <person name="Lindquist E.A."/>
            <person name="Lipzen A."/>
            <person name="Lundell T."/>
            <person name="Morin E."/>
            <person name="Murat C."/>
            <person name="Sun H."/>
            <person name="Tunlid A."/>
            <person name="Henrissat B."/>
            <person name="Grigoriev I.V."/>
            <person name="Hibbett D.S."/>
            <person name="Martin F."/>
            <person name="Nordberg H.P."/>
            <person name="Cantor M.N."/>
            <person name="Hua S.X."/>
        </authorList>
    </citation>
    <scope>NUCLEOTIDE SEQUENCE [LARGE SCALE GENOMIC DNA]</scope>
    <source>
        <strain evidence="1 2">Marx 270</strain>
    </source>
</reference>
<keyword evidence="2" id="KW-1185">Reference proteome</keyword>
<organism evidence="1 2">
    <name type="scientific">Pisolithus tinctorius Marx 270</name>
    <dbReference type="NCBI Taxonomy" id="870435"/>
    <lineage>
        <taxon>Eukaryota</taxon>
        <taxon>Fungi</taxon>
        <taxon>Dikarya</taxon>
        <taxon>Basidiomycota</taxon>
        <taxon>Agaricomycotina</taxon>
        <taxon>Agaricomycetes</taxon>
        <taxon>Agaricomycetidae</taxon>
        <taxon>Boletales</taxon>
        <taxon>Sclerodermatineae</taxon>
        <taxon>Pisolithaceae</taxon>
        <taxon>Pisolithus</taxon>
    </lineage>
</organism>
<proteinExistence type="predicted"/>
<name>A0A0C3K601_PISTI</name>
<dbReference type="HOGENOM" id="CLU_2441756_0_0_1"/>
<protein>
    <submittedName>
        <fullName evidence="1">Uncharacterized protein</fullName>
    </submittedName>
</protein>
<dbReference type="AlphaFoldDB" id="A0A0C3K601"/>
<dbReference type="EMBL" id="KN831968">
    <property type="protein sequence ID" value="KIO05017.1"/>
    <property type="molecule type" value="Genomic_DNA"/>
</dbReference>
<gene>
    <name evidence="1" type="ORF">M404DRAFT_532095</name>
</gene>
<evidence type="ECO:0000313" key="2">
    <source>
        <dbReference type="Proteomes" id="UP000054217"/>
    </source>
</evidence>
<accession>A0A0C3K601</accession>
<evidence type="ECO:0000313" key="1">
    <source>
        <dbReference type="EMBL" id="KIO05017.1"/>
    </source>
</evidence>
<dbReference type="InParanoid" id="A0A0C3K601"/>
<sequence>MVLYNAVAVGMPCHVSLSKCRPCVIEAPRHVFTTDRIFVGPLSEYLAIHIFPAHSPVRPWGLVLQGRTFILGLDSTEPESRVAYRTLQFF</sequence>
<dbReference type="Proteomes" id="UP000054217">
    <property type="component" value="Unassembled WGS sequence"/>
</dbReference>
<reference evidence="2" key="2">
    <citation type="submission" date="2015-01" db="EMBL/GenBank/DDBJ databases">
        <title>Evolutionary Origins and Diversification of the Mycorrhizal Mutualists.</title>
        <authorList>
            <consortium name="DOE Joint Genome Institute"/>
            <consortium name="Mycorrhizal Genomics Consortium"/>
            <person name="Kohler A."/>
            <person name="Kuo A."/>
            <person name="Nagy L.G."/>
            <person name="Floudas D."/>
            <person name="Copeland A."/>
            <person name="Barry K.W."/>
            <person name="Cichocki N."/>
            <person name="Veneault-Fourrey C."/>
            <person name="LaButti K."/>
            <person name="Lindquist E.A."/>
            <person name="Lipzen A."/>
            <person name="Lundell T."/>
            <person name="Morin E."/>
            <person name="Murat C."/>
            <person name="Riley R."/>
            <person name="Ohm R."/>
            <person name="Sun H."/>
            <person name="Tunlid A."/>
            <person name="Henrissat B."/>
            <person name="Grigoriev I.V."/>
            <person name="Hibbett D.S."/>
            <person name="Martin F."/>
        </authorList>
    </citation>
    <scope>NUCLEOTIDE SEQUENCE [LARGE SCALE GENOMIC DNA]</scope>
    <source>
        <strain evidence="2">Marx 270</strain>
    </source>
</reference>